<dbReference type="Proteomes" id="UP000048289">
    <property type="component" value="Unassembled WGS sequence"/>
</dbReference>
<dbReference type="EMBL" id="CFOE01001467">
    <property type="protein sequence ID" value="CFE51281.1"/>
    <property type="molecule type" value="Genomic_DNA"/>
</dbReference>
<evidence type="ECO:0000313" key="9">
    <source>
        <dbReference type="Proteomes" id="UP000044938"/>
    </source>
</evidence>
<dbReference type="EMBL" id="CGCX01003181">
    <property type="protein sequence ID" value="CFS19060.1"/>
    <property type="molecule type" value="Genomic_DNA"/>
</dbReference>
<dbReference type="Proteomes" id="UP000039021">
    <property type="component" value="Unassembled WGS sequence"/>
</dbReference>
<evidence type="ECO:0000313" key="5">
    <source>
        <dbReference type="EMBL" id="COX32991.1"/>
    </source>
</evidence>
<dbReference type="EMBL" id="CSAJ01000882">
    <property type="protein sequence ID" value="COX32991.1"/>
    <property type="molecule type" value="Genomic_DNA"/>
</dbReference>
<evidence type="ECO:0000313" key="4">
    <source>
        <dbReference type="EMBL" id="COW94897.1"/>
    </source>
</evidence>
<gene>
    <name evidence="3" type="ORF">ERS007657_04475</name>
    <name evidence="2" type="ORF">ERS007681_04803</name>
    <name evidence="4" type="ORF">ERS007703_04508</name>
    <name evidence="5" type="ORF">ERS007720_04310</name>
    <name evidence="6" type="ORF">ERS007739_01964</name>
</gene>
<evidence type="ECO:0000313" key="7">
    <source>
        <dbReference type="Proteomes" id="UP000038802"/>
    </source>
</evidence>
<reference evidence="6" key="3">
    <citation type="submission" date="2015-03" db="EMBL/GenBank/DDBJ databases">
        <authorList>
            <consortium name="Pathogen Informatics"/>
            <person name="Murphy D."/>
        </authorList>
    </citation>
    <scope>NUCLEOTIDE SEQUENCE</scope>
    <source>
        <strain evidence="6">N09902308</strain>
    </source>
</reference>
<protein>
    <submittedName>
        <fullName evidence="4">Uncharacterized protein</fullName>
    </submittedName>
</protein>
<name>A0A0T7PP20_MYCTX</name>
<dbReference type="EMBL" id="CSBK01000834">
    <property type="protein sequence ID" value="COX98082.1"/>
    <property type="molecule type" value="Genomic_DNA"/>
</dbReference>
<reference evidence="4" key="1">
    <citation type="submission" date="2015-03" db="EMBL/GenBank/DDBJ databases">
        <authorList>
            <person name="Murphy D."/>
        </authorList>
    </citation>
    <scope>NUCLEOTIDE SEQUENCE [LARGE SCALE GENOMIC DNA]</scope>
    <source>
        <strain evidence="4">K00500041</strain>
    </source>
</reference>
<dbReference type="Proteomes" id="UP000038802">
    <property type="component" value="Unassembled WGS sequence"/>
</dbReference>
<dbReference type="AlphaFoldDB" id="A0A0T7PP20"/>
<evidence type="ECO:0000313" key="6">
    <source>
        <dbReference type="EMBL" id="COX98082.1"/>
    </source>
</evidence>
<organism evidence="4 7">
    <name type="scientific">Mycobacterium tuberculosis</name>
    <dbReference type="NCBI Taxonomy" id="1773"/>
    <lineage>
        <taxon>Bacteria</taxon>
        <taxon>Bacillati</taxon>
        <taxon>Actinomycetota</taxon>
        <taxon>Actinomycetes</taxon>
        <taxon>Mycobacteriales</taxon>
        <taxon>Mycobacteriaceae</taxon>
        <taxon>Mycobacterium</taxon>
        <taxon>Mycobacterium tuberculosis complex</taxon>
    </lineage>
</organism>
<reference evidence="7 8" key="2">
    <citation type="submission" date="2015-03" db="EMBL/GenBank/DDBJ databases">
        <authorList>
            <consortium name="Pathogen Informatics"/>
        </authorList>
    </citation>
    <scope>NUCLEOTIDE SEQUENCE [LARGE SCALE GENOMIC DNA]</scope>
    <source>
        <strain evidence="3 10">C09601061</strain>
        <strain evidence="2 11">G09901357</strain>
        <strain evidence="7">K00500041</strain>
        <strain evidence="5 9">M09401471</strain>
        <strain evidence="8">N09902308</strain>
    </source>
</reference>
<feature type="region of interest" description="Disordered" evidence="1">
    <location>
        <begin position="1"/>
        <end position="33"/>
    </location>
</feature>
<evidence type="ECO:0000313" key="8">
    <source>
        <dbReference type="Proteomes" id="UP000039021"/>
    </source>
</evidence>
<dbReference type="Proteomes" id="UP000046680">
    <property type="component" value="Unassembled WGS sequence"/>
</dbReference>
<dbReference type="EMBL" id="CSAE01000809">
    <property type="protein sequence ID" value="COW94897.1"/>
    <property type="molecule type" value="Genomic_DNA"/>
</dbReference>
<evidence type="ECO:0000256" key="1">
    <source>
        <dbReference type="SAM" id="MobiDB-lite"/>
    </source>
</evidence>
<evidence type="ECO:0000313" key="3">
    <source>
        <dbReference type="EMBL" id="CFS19060.1"/>
    </source>
</evidence>
<accession>A0A0T7PP20</accession>
<evidence type="ECO:0000313" key="11">
    <source>
        <dbReference type="Proteomes" id="UP000048289"/>
    </source>
</evidence>
<feature type="compositionally biased region" description="Polar residues" evidence="1">
    <location>
        <begin position="17"/>
        <end position="33"/>
    </location>
</feature>
<evidence type="ECO:0000313" key="10">
    <source>
        <dbReference type="Proteomes" id="UP000046680"/>
    </source>
</evidence>
<proteinExistence type="predicted"/>
<evidence type="ECO:0000313" key="2">
    <source>
        <dbReference type="EMBL" id="CFE51281.1"/>
    </source>
</evidence>
<sequence>MRAVQVARMPREAGISTGVNETETSRSVTARSP</sequence>
<dbReference type="Proteomes" id="UP000044938">
    <property type="component" value="Unassembled WGS sequence"/>
</dbReference>